<reference evidence="1" key="1">
    <citation type="journal article" date="2023" name="Insect Mol. Biol.">
        <title>Genome sequencing provides insights into the evolution of gene families encoding plant cell wall-degrading enzymes in longhorned beetles.</title>
        <authorList>
            <person name="Shin N.R."/>
            <person name="Okamura Y."/>
            <person name="Kirsch R."/>
            <person name="Pauchet Y."/>
        </authorList>
    </citation>
    <scope>NUCLEOTIDE SEQUENCE</scope>
    <source>
        <strain evidence="1">MMC_N1</strain>
    </source>
</reference>
<evidence type="ECO:0000313" key="2">
    <source>
        <dbReference type="Proteomes" id="UP001162164"/>
    </source>
</evidence>
<comment type="caution">
    <text evidence="1">The sequence shown here is derived from an EMBL/GenBank/DDBJ whole genome shotgun (WGS) entry which is preliminary data.</text>
</comment>
<evidence type="ECO:0000313" key="1">
    <source>
        <dbReference type="EMBL" id="KAJ8977224.1"/>
    </source>
</evidence>
<protein>
    <submittedName>
        <fullName evidence="1">Uncharacterized protein</fullName>
    </submittedName>
</protein>
<sequence>MSTEDEVRNLHARRGVLKAQITRFETFLETGRLDKLSLVWTAFDEVQTNIELIQGTASELQERDNFENHYFYVVGKAESIQKSQPNESFPVSQGAQIEVKLPQTKLPEFSGDYTGWYEFRDTFSSLISNNSKLTGIQKILLFTVCVARRGKACYQPFRSFRA</sequence>
<name>A0ABQ9JG98_9CUCU</name>
<dbReference type="Proteomes" id="UP001162164">
    <property type="component" value="Unassembled WGS sequence"/>
</dbReference>
<dbReference type="EMBL" id="JAPWTJ010000573">
    <property type="protein sequence ID" value="KAJ8977224.1"/>
    <property type="molecule type" value="Genomic_DNA"/>
</dbReference>
<keyword evidence="2" id="KW-1185">Reference proteome</keyword>
<gene>
    <name evidence="1" type="ORF">NQ317_002477</name>
</gene>
<organism evidence="1 2">
    <name type="scientific">Molorchus minor</name>
    <dbReference type="NCBI Taxonomy" id="1323400"/>
    <lineage>
        <taxon>Eukaryota</taxon>
        <taxon>Metazoa</taxon>
        <taxon>Ecdysozoa</taxon>
        <taxon>Arthropoda</taxon>
        <taxon>Hexapoda</taxon>
        <taxon>Insecta</taxon>
        <taxon>Pterygota</taxon>
        <taxon>Neoptera</taxon>
        <taxon>Endopterygota</taxon>
        <taxon>Coleoptera</taxon>
        <taxon>Polyphaga</taxon>
        <taxon>Cucujiformia</taxon>
        <taxon>Chrysomeloidea</taxon>
        <taxon>Cerambycidae</taxon>
        <taxon>Lamiinae</taxon>
        <taxon>Monochamini</taxon>
        <taxon>Molorchus</taxon>
    </lineage>
</organism>
<accession>A0ABQ9JG98</accession>
<proteinExistence type="predicted"/>